<name>A0A5P8FK68_9MICO</name>
<accession>A0A5P8FK68</accession>
<dbReference type="PANTHER" id="PTHR30085:SF6">
    <property type="entry name" value="ABC TRANSPORTER GLUTAMINE-BINDING PROTEIN GLNH"/>
    <property type="match status" value="1"/>
</dbReference>
<evidence type="ECO:0000256" key="1">
    <source>
        <dbReference type="ARBA" id="ARBA00010333"/>
    </source>
</evidence>
<protein>
    <submittedName>
        <fullName evidence="7">Transporter substrate-binding domain-containing protein</fullName>
    </submittedName>
</protein>
<feature type="signal peptide" evidence="5">
    <location>
        <begin position="1"/>
        <end position="28"/>
    </location>
</feature>
<keyword evidence="2" id="KW-0813">Transport</keyword>
<dbReference type="GO" id="GO:0006865">
    <property type="term" value="P:amino acid transport"/>
    <property type="evidence" value="ECO:0007669"/>
    <property type="project" value="TreeGrafter"/>
</dbReference>
<dbReference type="EMBL" id="CP044548">
    <property type="protein sequence ID" value="QFQ29955.1"/>
    <property type="molecule type" value="Genomic_DNA"/>
</dbReference>
<comment type="similarity">
    <text evidence="1">Belongs to the bacterial solute-binding protein 3 family.</text>
</comment>
<dbReference type="SMART" id="SM00062">
    <property type="entry name" value="PBPb"/>
    <property type="match status" value="1"/>
</dbReference>
<dbReference type="Pfam" id="PF00497">
    <property type="entry name" value="SBP_bac_3"/>
    <property type="match status" value="1"/>
</dbReference>
<dbReference type="InterPro" id="IPR051455">
    <property type="entry name" value="Bact_solute-bind_prot3"/>
</dbReference>
<feature type="chain" id="PRO_5024377605" evidence="5">
    <location>
        <begin position="29"/>
        <end position="306"/>
    </location>
</feature>
<reference evidence="7 8" key="1">
    <citation type="submission" date="2019-09" db="EMBL/GenBank/DDBJ databases">
        <title>Complete Genome Sequence of Janibacter melonis M714 with both human health impact and industrial applications.</title>
        <authorList>
            <person name="Jin M."/>
            <person name="Zhao Q.R."/>
        </authorList>
    </citation>
    <scope>NUCLEOTIDE SEQUENCE [LARGE SCALE GENOMIC DNA]</scope>
    <source>
        <strain evidence="7 8">M714</strain>
    </source>
</reference>
<dbReference type="GO" id="GO:0030288">
    <property type="term" value="C:outer membrane-bounded periplasmic space"/>
    <property type="evidence" value="ECO:0007669"/>
    <property type="project" value="TreeGrafter"/>
</dbReference>
<dbReference type="Proteomes" id="UP000271708">
    <property type="component" value="Chromosome"/>
</dbReference>
<proteinExistence type="inferred from homology"/>
<dbReference type="RefSeq" id="WP_123090822.1">
    <property type="nucleotide sequence ID" value="NZ_JADALC010000002.1"/>
</dbReference>
<dbReference type="GO" id="GO:0005576">
    <property type="term" value="C:extracellular region"/>
    <property type="evidence" value="ECO:0007669"/>
    <property type="project" value="TreeGrafter"/>
</dbReference>
<feature type="region of interest" description="Disordered" evidence="4">
    <location>
        <begin position="281"/>
        <end position="306"/>
    </location>
</feature>
<sequence>MRAMPRGRRVAAALAVPALLLVSACSQAVDVPPSTSTPTPGTTTSSDGLPPAPDRLRVAISFDQPGLGVKDGDDYSGLDVDVSRYVAQQMGTERITFVQAIPDQRETLLATGQVDMVVSSYSMTPQRAEQVRFAGPYLVTDQELLLPRRSSIRSPQELRGFTVCGAAGSSATQRLVRDYTGLHIVEEKSVDACVDRLREGEVKAVTSDTTILAGYLEEEDGSDLRLSGRPFGRESYGIGLAKDDRALCYRVSEGLRTMISSGEWRRTVARNLPSAKVIGRQTYRPPQVRSCTSPTTPSPSGSSTSS</sequence>
<feature type="region of interest" description="Disordered" evidence="4">
    <location>
        <begin position="29"/>
        <end position="52"/>
    </location>
</feature>
<organism evidence="7 8">
    <name type="scientific">Janibacter melonis</name>
    <dbReference type="NCBI Taxonomy" id="262209"/>
    <lineage>
        <taxon>Bacteria</taxon>
        <taxon>Bacillati</taxon>
        <taxon>Actinomycetota</taxon>
        <taxon>Actinomycetes</taxon>
        <taxon>Micrococcales</taxon>
        <taxon>Intrasporangiaceae</taxon>
        <taxon>Janibacter</taxon>
    </lineage>
</organism>
<dbReference type="PROSITE" id="PS51257">
    <property type="entry name" value="PROKAR_LIPOPROTEIN"/>
    <property type="match status" value="1"/>
</dbReference>
<evidence type="ECO:0000256" key="4">
    <source>
        <dbReference type="SAM" id="MobiDB-lite"/>
    </source>
</evidence>
<evidence type="ECO:0000313" key="7">
    <source>
        <dbReference type="EMBL" id="QFQ29955.1"/>
    </source>
</evidence>
<evidence type="ECO:0000259" key="6">
    <source>
        <dbReference type="SMART" id="SM00062"/>
    </source>
</evidence>
<keyword evidence="3 5" id="KW-0732">Signal</keyword>
<evidence type="ECO:0000256" key="5">
    <source>
        <dbReference type="SAM" id="SignalP"/>
    </source>
</evidence>
<dbReference type="PANTHER" id="PTHR30085">
    <property type="entry name" value="AMINO ACID ABC TRANSPORTER PERMEASE"/>
    <property type="match status" value="1"/>
</dbReference>
<evidence type="ECO:0000256" key="2">
    <source>
        <dbReference type="ARBA" id="ARBA00022448"/>
    </source>
</evidence>
<dbReference type="InterPro" id="IPR001638">
    <property type="entry name" value="Solute-binding_3/MltF_N"/>
</dbReference>
<dbReference type="Gene3D" id="3.40.190.10">
    <property type="entry name" value="Periplasmic binding protein-like II"/>
    <property type="match status" value="2"/>
</dbReference>
<dbReference type="OrthoDB" id="9807888at2"/>
<feature type="domain" description="Solute-binding protein family 3/N-terminal" evidence="6">
    <location>
        <begin position="55"/>
        <end position="275"/>
    </location>
</feature>
<feature type="compositionally biased region" description="Low complexity" evidence="4">
    <location>
        <begin position="290"/>
        <end position="306"/>
    </location>
</feature>
<feature type="compositionally biased region" description="Low complexity" evidence="4">
    <location>
        <begin position="32"/>
        <end position="46"/>
    </location>
</feature>
<dbReference type="KEGG" id="jme:EEW87_005905"/>
<gene>
    <name evidence="7" type="ORF">EEW87_005905</name>
</gene>
<evidence type="ECO:0000256" key="3">
    <source>
        <dbReference type="ARBA" id="ARBA00022729"/>
    </source>
</evidence>
<evidence type="ECO:0000313" key="8">
    <source>
        <dbReference type="Proteomes" id="UP000271708"/>
    </source>
</evidence>
<dbReference type="SUPFAM" id="SSF53850">
    <property type="entry name" value="Periplasmic binding protein-like II"/>
    <property type="match status" value="1"/>
</dbReference>
<dbReference type="AlphaFoldDB" id="A0A5P8FK68"/>